<dbReference type="STRING" id="3827.A0A3Q7XV56"/>
<evidence type="ECO:0000313" key="3">
    <source>
        <dbReference type="Proteomes" id="UP000087171"/>
    </source>
</evidence>
<dbReference type="PaxDb" id="3827-XP_004509512.1"/>
<dbReference type="CDD" id="cd00167">
    <property type="entry name" value="SANT"/>
    <property type="match status" value="1"/>
</dbReference>
<feature type="domain" description="Myb-like" evidence="1">
    <location>
        <begin position="100"/>
        <end position="147"/>
    </location>
</feature>
<name>A0A3Q7XV56_CICAR</name>
<dbReference type="Gene3D" id="1.10.10.60">
    <property type="entry name" value="Homeodomain-like"/>
    <property type="match status" value="1"/>
</dbReference>
<dbReference type="AlphaFoldDB" id="A0A3Q7XV56"/>
<dbReference type="InterPro" id="IPR009057">
    <property type="entry name" value="Homeodomain-like_sf"/>
</dbReference>
<dbReference type="SMART" id="SM00717">
    <property type="entry name" value="SANT"/>
    <property type="match status" value="1"/>
</dbReference>
<evidence type="ECO:0000259" key="1">
    <source>
        <dbReference type="PROSITE" id="PS50090"/>
    </source>
</evidence>
<evidence type="ECO:0000259" key="2">
    <source>
        <dbReference type="PROSITE" id="PS51293"/>
    </source>
</evidence>
<sequence length="255" mass="28777">MPIEIIDLTNSPDSTPPPPRFSSNTTMILNFGHVSPNPNMHHQHQTTLLVPTPPGHTYETASQIATGWFQPGMHGGRVTTLLEPIPESNRYLFPNGVRLKENWTQLEHDLFVMGLIEFGKGRWSKIARHYLCNKTPQEVQSYALSFFKHMPTTYMYGLRRRKIISNTTYSASTRNIRNFMVDANFMPNMISYNNELPKETLTLLPPYGGEASTSNNTINYETFKIMSSGASTSMTMPNAIANGEVDLELRLGGLY</sequence>
<accession>A0A3Q7XV56</accession>
<dbReference type="Pfam" id="PF00249">
    <property type="entry name" value="Myb_DNA-binding"/>
    <property type="match status" value="1"/>
</dbReference>
<dbReference type="PROSITE" id="PS51293">
    <property type="entry name" value="SANT"/>
    <property type="match status" value="1"/>
</dbReference>
<dbReference type="PROSITE" id="PS50090">
    <property type="entry name" value="MYB_LIKE"/>
    <property type="match status" value="1"/>
</dbReference>
<dbReference type="PANTHER" id="PTHR44042:SF54">
    <property type="entry name" value="MYB-LIKE DNA-BINDING DOMAIN, SHAQKYF CLASS PROTEIN"/>
    <property type="match status" value="1"/>
</dbReference>
<dbReference type="PANTHER" id="PTHR44042">
    <property type="entry name" value="DUPLICATED HOMEODOMAIN-LIKE SUPERFAMILY PROTEIN-RELATED"/>
    <property type="match status" value="1"/>
</dbReference>
<dbReference type="InterPro" id="IPR001005">
    <property type="entry name" value="SANT/Myb"/>
</dbReference>
<organism evidence="3 4">
    <name type="scientific">Cicer arietinum</name>
    <name type="common">Chickpea</name>
    <name type="synonym">Garbanzo</name>
    <dbReference type="NCBI Taxonomy" id="3827"/>
    <lineage>
        <taxon>Eukaryota</taxon>
        <taxon>Viridiplantae</taxon>
        <taxon>Streptophyta</taxon>
        <taxon>Embryophyta</taxon>
        <taxon>Tracheophyta</taxon>
        <taxon>Spermatophyta</taxon>
        <taxon>Magnoliopsida</taxon>
        <taxon>eudicotyledons</taxon>
        <taxon>Gunneridae</taxon>
        <taxon>Pentapetalae</taxon>
        <taxon>rosids</taxon>
        <taxon>fabids</taxon>
        <taxon>Fabales</taxon>
        <taxon>Fabaceae</taxon>
        <taxon>Papilionoideae</taxon>
        <taxon>50 kb inversion clade</taxon>
        <taxon>NPAAA clade</taxon>
        <taxon>Hologalegina</taxon>
        <taxon>IRL clade</taxon>
        <taxon>Cicereae</taxon>
        <taxon>Cicer</taxon>
    </lineage>
</organism>
<proteinExistence type="predicted"/>
<dbReference type="OrthoDB" id="1434063at2759"/>
<dbReference type="SUPFAM" id="SSF46689">
    <property type="entry name" value="Homeodomain-like"/>
    <property type="match status" value="1"/>
</dbReference>
<dbReference type="InterPro" id="IPR017884">
    <property type="entry name" value="SANT_dom"/>
</dbReference>
<evidence type="ECO:0000313" key="4">
    <source>
        <dbReference type="RefSeq" id="XP_027192183.1"/>
    </source>
</evidence>
<protein>
    <submittedName>
        <fullName evidence="4">Uncharacterized protein LOC101488688</fullName>
    </submittedName>
</protein>
<reference evidence="3" key="1">
    <citation type="journal article" date="2013" name="Nat. Biotechnol.">
        <title>Draft genome sequence of chickpea (Cicer arietinum) provides a resource for trait improvement.</title>
        <authorList>
            <person name="Varshney R.K."/>
            <person name="Song C."/>
            <person name="Saxena R.K."/>
            <person name="Azam S."/>
            <person name="Yu S."/>
            <person name="Sharpe A.G."/>
            <person name="Cannon S."/>
            <person name="Baek J."/>
            <person name="Rosen B.D."/>
            <person name="Tar'an B."/>
            <person name="Millan T."/>
            <person name="Zhang X."/>
            <person name="Ramsay L.D."/>
            <person name="Iwata A."/>
            <person name="Wang Y."/>
            <person name="Nelson W."/>
            <person name="Farmer A.D."/>
            <person name="Gaur P.M."/>
            <person name="Soderlund C."/>
            <person name="Penmetsa R.V."/>
            <person name="Xu C."/>
            <person name="Bharti A.K."/>
            <person name="He W."/>
            <person name="Winter P."/>
            <person name="Zhao S."/>
            <person name="Hane J.K."/>
            <person name="Carrasquilla-Garcia N."/>
            <person name="Condie J.A."/>
            <person name="Upadhyaya H.D."/>
            <person name="Luo M.C."/>
            <person name="Thudi M."/>
            <person name="Gowda C.L."/>
            <person name="Singh N.P."/>
            <person name="Lichtenzveig J."/>
            <person name="Gali K.K."/>
            <person name="Rubio J."/>
            <person name="Nadarajan N."/>
            <person name="Dolezel J."/>
            <person name="Bansal K.C."/>
            <person name="Xu X."/>
            <person name="Edwards D."/>
            <person name="Zhang G."/>
            <person name="Kahl G."/>
            <person name="Gil J."/>
            <person name="Singh K.B."/>
            <person name="Datta S.K."/>
            <person name="Jackson S.A."/>
            <person name="Wang J."/>
            <person name="Cook D.R."/>
        </authorList>
    </citation>
    <scope>NUCLEOTIDE SEQUENCE [LARGE SCALE GENOMIC DNA]</scope>
    <source>
        <strain evidence="3">cv. CDC Frontier</strain>
    </source>
</reference>
<dbReference type="Proteomes" id="UP000087171">
    <property type="component" value="Chromosome Ca7"/>
</dbReference>
<dbReference type="RefSeq" id="XP_027192183.1">
    <property type="nucleotide sequence ID" value="XM_027336382.1"/>
</dbReference>
<keyword evidence="3" id="KW-1185">Reference proteome</keyword>
<gene>
    <name evidence="4" type="primary">LOC101488688</name>
</gene>
<reference evidence="4" key="2">
    <citation type="submission" date="2025-08" db="UniProtKB">
        <authorList>
            <consortium name="RefSeq"/>
        </authorList>
    </citation>
    <scope>IDENTIFICATION</scope>
    <source>
        <tissue evidence="4">Etiolated seedlings</tissue>
    </source>
</reference>
<feature type="domain" description="SANT" evidence="2">
    <location>
        <begin position="98"/>
        <end position="151"/>
    </location>
</feature>